<dbReference type="InterPro" id="IPR003399">
    <property type="entry name" value="Mce/MlaD"/>
</dbReference>
<keyword evidence="6 7" id="KW-0472">Membrane</keyword>
<evidence type="ECO:0000256" key="2">
    <source>
        <dbReference type="ARBA" id="ARBA00022475"/>
    </source>
</evidence>
<sequence length="120" mass="13053">MSEPTPIPGEPQVNRKRWNISFVWLVPIVAALIGLSMVIHKANTAGPKIIVSFLTAEGLEANKTQVKYKNVVVGKVTNIALNADRSHVDATIELDGSAKHFALEGTRYWVVRPRIGPGLG</sequence>
<keyword evidence="2" id="KW-1003">Cell membrane</keyword>
<dbReference type="PANTHER" id="PTHR30462">
    <property type="entry name" value="INTERMEMBRANE TRANSPORT PROTEIN PQIB-RELATED"/>
    <property type="match status" value="1"/>
</dbReference>
<gene>
    <name evidence="10" type="ORF">ALQ08_00813</name>
    <name evidence="9" type="ORF">ALQ28_03770</name>
</gene>
<evidence type="ECO:0000256" key="3">
    <source>
        <dbReference type="ARBA" id="ARBA00022519"/>
    </source>
</evidence>
<evidence type="ECO:0000256" key="7">
    <source>
        <dbReference type="SAM" id="Phobius"/>
    </source>
</evidence>
<comment type="caution">
    <text evidence="9">The sequence shown here is derived from an EMBL/GenBank/DDBJ whole genome shotgun (WGS) entry which is preliminary data.</text>
</comment>
<dbReference type="EMBL" id="RBQG01000084">
    <property type="protein sequence ID" value="RMP16253.1"/>
    <property type="molecule type" value="Genomic_DNA"/>
</dbReference>
<evidence type="ECO:0000313" key="12">
    <source>
        <dbReference type="Proteomes" id="UP000269044"/>
    </source>
</evidence>
<proteinExistence type="predicted"/>
<protein>
    <submittedName>
        <fullName evidence="9">PqiB protein</fullName>
    </submittedName>
</protein>
<dbReference type="EMBL" id="RBRA01000273">
    <property type="protein sequence ID" value="RMQ19396.1"/>
    <property type="molecule type" value="Genomic_DNA"/>
</dbReference>
<dbReference type="InterPro" id="IPR051800">
    <property type="entry name" value="PqiA-PqiB_transport"/>
</dbReference>
<dbReference type="Proteomes" id="UP000269044">
    <property type="component" value="Unassembled WGS sequence"/>
</dbReference>
<evidence type="ECO:0000256" key="6">
    <source>
        <dbReference type="ARBA" id="ARBA00023136"/>
    </source>
</evidence>
<dbReference type="PANTHER" id="PTHR30462:SF2">
    <property type="entry name" value="INTERMEMBRANE TRANSPORT PROTEIN PQIB"/>
    <property type="match status" value="1"/>
</dbReference>
<evidence type="ECO:0000256" key="5">
    <source>
        <dbReference type="ARBA" id="ARBA00022989"/>
    </source>
</evidence>
<dbReference type="AlphaFoldDB" id="A0A0P9QUF8"/>
<dbReference type="GO" id="GO:0005886">
    <property type="term" value="C:plasma membrane"/>
    <property type="evidence" value="ECO:0007669"/>
    <property type="project" value="UniProtKB-SubCell"/>
</dbReference>
<reference evidence="11 12" key="1">
    <citation type="submission" date="2018-08" db="EMBL/GenBank/DDBJ databases">
        <title>Recombination of ecologically and evolutionarily significant loci maintains genetic cohesion in the Pseudomonas syringae species complex.</title>
        <authorList>
            <person name="Dillon M."/>
            <person name="Thakur S."/>
            <person name="Almeida R.N.D."/>
            <person name="Weir B.S."/>
            <person name="Guttman D.S."/>
        </authorList>
    </citation>
    <scope>NUCLEOTIDE SEQUENCE [LARGE SCALE GENOMIC DNA]</scope>
    <source>
        <strain evidence="10 12">ICMP 13052</strain>
        <strain evidence="9 11">ICMP 4330</strain>
    </source>
</reference>
<evidence type="ECO:0000256" key="1">
    <source>
        <dbReference type="ARBA" id="ARBA00004533"/>
    </source>
</evidence>
<evidence type="ECO:0000313" key="9">
    <source>
        <dbReference type="EMBL" id="RMP16253.1"/>
    </source>
</evidence>
<comment type="subcellular location">
    <subcellularLocation>
        <location evidence="1">Cell inner membrane</location>
    </subcellularLocation>
</comment>
<keyword evidence="3" id="KW-0997">Cell inner membrane</keyword>
<keyword evidence="5 7" id="KW-1133">Transmembrane helix</keyword>
<dbReference type="Proteomes" id="UP000267908">
    <property type="component" value="Unassembled WGS sequence"/>
</dbReference>
<evidence type="ECO:0000313" key="10">
    <source>
        <dbReference type="EMBL" id="RMQ19396.1"/>
    </source>
</evidence>
<feature type="transmembrane region" description="Helical" evidence="7">
    <location>
        <begin position="20"/>
        <end position="39"/>
    </location>
</feature>
<evidence type="ECO:0000256" key="4">
    <source>
        <dbReference type="ARBA" id="ARBA00022692"/>
    </source>
</evidence>
<name>A0A0P9QUF8_9PSED</name>
<feature type="domain" description="Mce/MlaD" evidence="8">
    <location>
        <begin position="46"/>
        <end position="99"/>
    </location>
</feature>
<organism evidence="9 11">
    <name type="scientific">Pseudomonas syringae pv. delphinii</name>
    <dbReference type="NCBI Taxonomy" id="192088"/>
    <lineage>
        <taxon>Bacteria</taxon>
        <taxon>Pseudomonadati</taxon>
        <taxon>Pseudomonadota</taxon>
        <taxon>Gammaproteobacteria</taxon>
        <taxon>Pseudomonadales</taxon>
        <taxon>Pseudomonadaceae</taxon>
        <taxon>Pseudomonas</taxon>
    </lineage>
</organism>
<dbReference type="Pfam" id="PF02470">
    <property type="entry name" value="MlaD"/>
    <property type="match status" value="1"/>
</dbReference>
<evidence type="ECO:0000259" key="8">
    <source>
        <dbReference type="Pfam" id="PF02470"/>
    </source>
</evidence>
<accession>A0A0P9QUF8</accession>
<evidence type="ECO:0000313" key="11">
    <source>
        <dbReference type="Proteomes" id="UP000267908"/>
    </source>
</evidence>
<keyword evidence="4 7" id="KW-0812">Transmembrane</keyword>